<dbReference type="Pfam" id="PF07714">
    <property type="entry name" value="PK_Tyr_Ser-Thr"/>
    <property type="match status" value="1"/>
</dbReference>
<dbReference type="Gene3D" id="1.10.510.10">
    <property type="entry name" value="Transferase(Phosphotransferase) domain 1"/>
    <property type="match status" value="1"/>
</dbReference>
<dbReference type="Proteomes" id="UP000014680">
    <property type="component" value="Unassembled WGS sequence"/>
</dbReference>
<name>A0A0A1U721_ENTIV</name>
<evidence type="ECO:0000259" key="1">
    <source>
        <dbReference type="PROSITE" id="PS50011"/>
    </source>
</evidence>
<feature type="domain" description="Protein kinase" evidence="1">
    <location>
        <begin position="1"/>
        <end position="110"/>
    </location>
</feature>
<dbReference type="RefSeq" id="XP_004255562.1">
    <property type="nucleotide sequence ID" value="XM_004255514.1"/>
</dbReference>
<reference evidence="2 3" key="1">
    <citation type="submission" date="2012-10" db="EMBL/GenBank/DDBJ databases">
        <authorList>
            <person name="Zafar N."/>
            <person name="Inman J."/>
            <person name="Hall N."/>
            <person name="Lorenzi H."/>
            <person name="Caler E."/>
        </authorList>
    </citation>
    <scope>NUCLEOTIDE SEQUENCE [LARGE SCALE GENOMIC DNA]</scope>
    <source>
        <strain evidence="2 3">IP1</strain>
    </source>
</reference>
<organism evidence="2 3">
    <name type="scientific">Entamoeba invadens IP1</name>
    <dbReference type="NCBI Taxonomy" id="370355"/>
    <lineage>
        <taxon>Eukaryota</taxon>
        <taxon>Amoebozoa</taxon>
        <taxon>Evosea</taxon>
        <taxon>Archamoebae</taxon>
        <taxon>Mastigamoebida</taxon>
        <taxon>Entamoebidae</taxon>
        <taxon>Entamoeba</taxon>
    </lineage>
</organism>
<keyword evidence="2" id="KW-0418">Kinase</keyword>
<accession>A0A0A1U721</accession>
<dbReference type="PANTHER" id="PTHR45756">
    <property type="entry name" value="PALMITOYLTRANSFERASE"/>
    <property type="match status" value="1"/>
</dbReference>
<evidence type="ECO:0000313" key="2">
    <source>
        <dbReference type="EMBL" id="ELP88791.1"/>
    </source>
</evidence>
<dbReference type="PROSITE" id="PS50011">
    <property type="entry name" value="PROTEIN_KINASE_DOM"/>
    <property type="match status" value="1"/>
</dbReference>
<dbReference type="AlphaFoldDB" id="A0A0A1U721"/>
<dbReference type="GO" id="GO:0004672">
    <property type="term" value="F:protein kinase activity"/>
    <property type="evidence" value="ECO:0007669"/>
    <property type="project" value="InterPro"/>
</dbReference>
<gene>
    <name evidence="2" type="ORF">EIN_437810</name>
</gene>
<evidence type="ECO:0000313" key="3">
    <source>
        <dbReference type="Proteomes" id="UP000014680"/>
    </source>
</evidence>
<dbReference type="InterPro" id="IPR001245">
    <property type="entry name" value="Ser-Thr/Tyr_kinase_cat_dom"/>
</dbReference>
<dbReference type="OrthoDB" id="28230at2759"/>
<dbReference type="GeneID" id="14887764"/>
<dbReference type="PANTHER" id="PTHR45756:SF1">
    <property type="entry name" value="PROTEIN KINASE DOMAIN CONTAINING PROTEIN"/>
    <property type="match status" value="1"/>
</dbReference>
<dbReference type="InterPro" id="IPR011009">
    <property type="entry name" value="Kinase-like_dom_sf"/>
</dbReference>
<keyword evidence="3" id="KW-1185">Reference proteome</keyword>
<protein>
    <submittedName>
        <fullName evidence="2">Protein serine/threonine kinase, putative</fullName>
    </submittedName>
</protein>
<keyword evidence="2" id="KW-0808">Transferase</keyword>
<sequence>MMMINMTFTKGIGTPTSMAPEMLKKDKYVKSSDMYSFAVTMFEVFGWKEAYPINTFKFPWKIAEFVIAGKRPNGDNILELLFNIIKTCWNQKPKERKTVENVVDSLQNYYEKL</sequence>
<dbReference type="InterPro" id="IPR000719">
    <property type="entry name" value="Prot_kinase_dom"/>
</dbReference>
<dbReference type="KEGG" id="eiv:EIN_437810"/>
<dbReference type="SUPFAM" id="SSF56112">
    <property type="entry name" value="Protein kinase-like (PK-like)"/>
    <property type="match status" value="1"/>
</dbReference>
<dbReference type="VEuPathDB" id="AmoebaDB:EIN_437810"/>
<dbReference type="EMBL" id="KB206697">
    <property type="protein sequence ID" value="ELP88791.1"/>
    <property type="molecule type" value="Genomic_DNA"/>
</dbReference>
<proteinExistence type="predicted"/>
<dbReference type="InterPro" id="IPR053215">
    <property type="entry name" value="TKL_Ser/Thr_kinase"/>
</dbReference>
<dbReference type="GO" id="GO:0005524">
    <property type="term" value="F:ATP binding"/>
    <property type="evidence" value="ECO:0007669"/>
    <property type="project" value="InterPro"/>
</dbReference>